<dbReference type="EMBL" id="LJOY01000083">
    <property type="protein sequence ID" value="OBQ19728.1"/>
    <property type="molecule type" value="Genomic_DNA"/>
</dbReference>
<dbReference type="AlphaFoldDB" id="A0A1B7VKA5"/>
<dbReference type="InterPro" id="IPR027417">
    <property type="entry name" value="P-loop_NTPase"/>
</dbReference>
<evidence type="ECO:0000313" key="3">
    <source>
        <dbReference type="Proteomes" id="UP000092382"/>
    </source>
</evidence>
<feature type="domain" description="KAP NTPase" evidence="1">
    <location>
        <begin position="59"/>
        <end position="233"/>
    </location>
</feature>
<dbReference type="Proteomes" id="UP000092382">
    <property type="component" value="Unassembled WGS sequence"/>
</dbReference>
<name>A0A1B7VKA5_APHFL</name>
<dbReference type="SUPFAM" id="SSF52540">
    <property type="entry name" value="P-loop containing nucleoside triphosphate hydrolases"/>
    <property type="match status" value="1"/>
</dbReference>
<gene>
    <name evidence="2" type="ORF">AN481_17520</name>
</gene>
<evidence type="ECO:0000259" key="1">
    <source>
        <dbReference type="Pfam" id="PF07693"/>
    </source>
</evidence>
<dbReference type="PATRIC" id="fig|1710894.3.peg.2542"/>
<dbReference type="Gene3D" id="3.40.50.300">
    <property type="entry name" value="P-loop containing nucleotide triphosphate hydrolases"/>
    <property type="match status" value="1"/>
</dbReference>
<sequence>MVSNRIEAFQQAFRNLQLQPLVTTEEIEKFQVPYGHDLIDKLEHLILDSDDNTNQLFFAGHRGCGKSTLLAEFAREFNHNYLTIFFSISDLIETTAINHINILFAIAVQIMDKAEKENIQIDSQKKQQFFNWFQDRTQIEESKIGAELEVGFDFWSFLKSKLKAEASIREVIETKFKRDFRDLINTVNLIAMEVSLVCKKEIVVIIDDLDKLDLAAIKSIFQDNIKVLLQPNFFVVYTLPIATIRDGVLKRHIETETNNSIFVMPVLKVYPKGESHKDESQPVAETIDKLQKILQKRIDHTLLADDVLLKITLSSGGVIRELVRITQKCCSLVLVQLRQKAKKGESIDNVQIDEMILQEALDSLRNDMTITLSKTDREILQQTYTDYRPDDPKQQEFLDLLHNVYVIEYKNTESWYDLHPLIIQQLKLENLI</sequence>
<dbReference type="STRING" id="1803587.GCA_001593825_02931"/>
<proteinExistence type="predicted"/>
<comment type="caution">
    <text evidence="2">The sequence shown here is derived from an EMBL/GenBank/DDBJ whole genome shotgun (WGS) entry which is preliminary data.</text>
</comment>
<accession>A0A1B7VKA5</accession>
<reference evidence="2 3" key="1">
    <citation type="submission" date="2015-09" db="EMBL/GenBank/DDBJ databases">
        <title>Whole genome shotgun sequence assembly of Aphanizomenon flos-aquae UKL13.</title>
        <authorList>
            <person name="Driscoll C."/>
        </authorList>
    </citation>
    <scope>NUCLEOTIDE SEQUENCE [LARGE SCALE GENOMIC DNA]</scope>
    <source>
        <strain evidence="2">MDT13</strain>
    </source>
</reference>
<dbReference type="InterPro" id="IPR011646">
    <property type="entry name" value="KAP_P-loop"/>
</dbReference>
<organism evidence="2 3">
    <name type="scientific">Aphanizomenon flos-aquae LD13</name>
    <dbReference type="NCBI Taxonomy" id="1710894"/>
    <lineage>
        <taxon>Bacteria</taxon>
        <taxon>Bacillati</taxon>
        <taxon>Cyanobacteriota</taxon>
        <taxon>Cyanophyceae</taxon>
        <taxon>Nostocales</taxon>
        <taxon>Aphanizomenonaceae</taxon>
        <taxon>Aphanizomenon</taxon>
    </lineage>
</organism>
<dbReference type="Pfam" id="PF07693">
    <property type="entry name" value="KAP_NTPase"/>
    <property type="match status" value="1"/>
</dbReference>
<evidence type="ECO:0000313" key="2">
    <source>
        <dbReference type="EMBL" id="OBQ19728.1"/>
    </source>
</evidence>
<protein>
    <submittedName>
        <fullName evidence="2">AAA family ATPase</fullName>
    </submittedName>
</protein>